<keyword evidence="5" id="KW-1185">Reference proteome</keyword>
<evidence type="ECO:0000256" key="2">
    <source>
        <dbReference type="SAM" id="SignalP"/>
    </source>
</evidence>
<proteinExistence type="predicted"/>
<dbReference type="InterPro" id="IPR014044">
    <property type="entry name" value="CAP_dom"/>
</dbReference>
<feature type="domain" description="SCP" evidence="3">
    <location>
        <begin position="68"/>
        <end position="207"/>
    </location>
</feature>
<dbReference type="EMBL" id="JAVXUO010001277">
    <property type="protein sequence ID" value="KAK2984011.1"/>
    <property type="molecule type" value="Genomic_DNA"/>
</dbReference>
<dbReference type="PRINTS" id="PR00837">
    <property type="entry name" value="V5TPXLIKE"/>
</dbReference>
<keyword evidence="2" id="KW-0732">Signal</keyword>
<evidence type="ECO:0000313" key="4">
    <source>
        <dbReference type="EMBL" id="KAK2984011.1"/>
    </source>
</evidence>
<name>A0AA88RR43_9ASTE</name>
<feature type="region of interest" description="Disordered" evidence="1">
    <location>
        <begin position="27"/>
        <end position="58"/>
    </location>
</feature>
<dbReference type="SUPFAM" id="SSF55797">
    <property type="entry name" value="PR-1-like"/>
    <property type="match status" value="1"/>
</dbReference>
<dbReference type="SMART" id="SM00198">
    <property type="entry name" value="SCP"/>
    <property type="match status" value="1"/>
</dbReference>
<evidence type="ECO:0000313" key="5">
    <source>
        <dbReference type="Proteomes" id="UP001187471"/>
    </source>
</evidence>
<reference evidence="4" key="1">
    <citation type="submission" date="2022-12" db="EMBL/GenBank/DDBJ databases">
        <title>Draft genome assemblies for two species of Escallonia (Escalloniales).</title>
        <authorList>
            <person name="Chanderbali A."/>
            <person name="Dervinis C."/>
            <person name="Anghel I."/>
            <person name="Soltis D."/>
            <person name="Soltis P."/>
            <person name="Zapata F."/>
        </authorList>
    </citation>
    <scope>NUCLEOTIDE SEQUENCE</scope>
    <source>
        <strain evidence="4">UCBG92.1500</strain>
        <tissue evidence="4">Leaf</tissue>
    </source>
</reference>
<protein>
    <recommendedName>
        <fullName evidence="3">SCP domain-containing protein</fullName>
    </recommendedName>
</protein>
<organism evidence="4 5">
    <name type="scientific">Escallonia rubra</name>
    <dbReference type="NCBI Taxonomy" id="112253"/>
    <lineage>
        <taxon>Eukaryota</taxon>
        <taxon>Viridiplantae</taxon>
        <taxon>Streptophyta</taxon>
        <taxon>Embryophyta</taxon>
        <taxon>Tracheophyta</taxon>
        <taxon>Spermatophyta</taxon>
        <taxon>Magnoliopsida</taxon>
        <taxon>eudicotyledons</taxon>
        <taxon>Gunneridae</taxon>
        <taxon>Pentapetalae</taxon>
        <taxon>asterids</taxon>
        <taxon>campanulids</taxon>
        <taxon>Escalloniales</taxon>
        <taxon>Escalloniaceae</taxon>
        <taxon>Escallonia</taxon>
    </lineage>
</organism>
<evidence type="ECO:0000256" key="1">
    <source>
        <dbReference type="SAM" id="MobiDB-lite"/>
    </source>
</evidence>
<comment type="caution">
    <text evidence="4">The sequence shown here is derived from an EMBL/GenBank/DDBJ whole genome shotgun (WGS) entry which is preliminary data.</text>
</comment>
<feature type="compositionally biased region" description="Basic and acidic residues" evidence="1">
    <location>
        <begin position="48"/>
        <end position="57"/>
    </location>
</feature>
<feature type="signal peptide" evidence="2">
    <location>
        <begin position="1"/>
        <end position="25"/>
    </location>
</feature>
<dbReference type="Pfam" id="PF00188">
    <property type="entry name" value="CAP"/>
    <property type="match status" value="1"/>
</dbReference>
<dbReference type="AlphaFoldDB" id="A0AA88RR43"/>
<dbReference type="Proteomes" id="UP001187471">
    <property type="component" value="Unassembled WGS sequence"/>
</dbReference>
<accession>A0AA88RR43</accession>
<dbReference type="FunFam" id="3.40.33.10:FF:000004">
    <property type="entry name" value="CAP, cysteine-rich secretory protein, antigen 5"/>
    <property type="match status" value="1"/>
</dbReference>
<feature type="compositionally biased region" description="Basic residues" evidence="1">
    <location>
        <begin position="28"/>
        <end position="45"/>
    </location>
</feature>
<evidence type="ECO:0000259" key="3">
    <source>
        <dbReference type="SMART" id="SM00198"/>
    </source>
</evidence>
<sequence length="215" mass="24472">MGMSKASVLSALIVVVLLHALVVSAGSGRHRKGAPRHPAPRHPAPRHPLQDRGKPEQPRLVFPPSLSLEDQEYLKAHNTFRAKRGVRPLQWDAKLAQYARKWAVQRSYDCVANHHSNGPYGENIMWQRYEEMTPTDIVNTWAYEQDNFDHIKNVCKCRTETKGCMCGHYMQLVWSSAKRVGCATVMCKQEKGFYTVCEYDRKKSSHTNPLKGVIA</sequence>
<dbReference type="Gene3D" id="3.40.33.10">
    <property type="entry name" value="CAP"/>
    <property type="match status" value="1"/>
</dbReference>
<dbReference type="InterPro" id="IPR001283">
    <property type="entry name" value="CRISP-related"/>
</dbReference>
<dbReference type="InterPro" id="IPR035940">
    <property type="entry name" value="CAP_sf"/>
</dbReference>
<gene>
    <name evidence="4" type="ORF">RJ640_024225</name>
</gene>
<feature type="chain" id="PRO_5041647456" description="SCP domain-containing protein" evidence="2">
    <location>
        <begin position="26"/>
        <end position="215"/>
    </location>
</feature>
<dbReference type="PANTHER" id="PTHR10334">
    <property type="entry name" value="CYSTEINE-RICH SECRETORY PROTEIN-RELATED"/>
    <property type="match status" value="1"/>
</dbReference>